<dbReference type="PANTHER" id="PTHR47939">
    <property type="entry name" value="MEMBRANE-ASSOCIATED SALT-INDUCIBLE PROTEIN-LIKE"/>
    <property type="match status" value="1"/>
</dbReference>
<dbReference type="Proteomes" id="UP001189429">
    <property type="component" value="Unassembled WGS sequence"/>
</dbReference>
<evidence type="ECO:0000256" key="2">
    <source>
        <dbReference type="PROSITE-ProRule" id="PRU00708"/>
    </source>
</evidence>
<evidence type="ECO:0000256" key="1">
    <source>
        <dbReference type="ARBA" id="ARBA00022737"/>
    </source>
</evidence>
<keyword evidence="1" id="KW-0677">Repeat</keyword>
<proteinExistence type="predicted"/>
<comment type="caution">
    <text evidence="4">The sequence shown here is derived from an EMBL/GenBank/DDBJ whole genome shotgun (WGS) entry which is preliminary data.</text>
</comment>
<feature type="repeat" description="PPR" evidence="2">
    <location>
        <begin position="566"/>
        <end position="600"/>
    </location>
</feature>
<evidence type="ECO:0000313" key="5">
    <source>
        <dbReference type="Proteomes" id="UP001189429"/>
    </source>
</evidence>
<feature type="repeat" description="PPR" evidence="2">
    <location>
        <begin position="195"/>
        <end position="229"/>
    </location>
</feature>
<name>A0ABN9R244_9DINO</name>
<feature type="compositionally biased region" description="Basic residues" evidence="3">
    <location>
        <begin position="663"/>
        <end position="678"/>
    </location>
</feature>
<evidence type="ECO:0008006" key="6">
    <source>
        <dbReference type="Google" id="ProtNLM"/>
    </source>
</evidence>
<gene>
    <name evidence="4" type="ORF">PCOR1329_LOCUS16981</name>
</gene>
<evidence type="ECO:0000313" key="4">
    <source>
        <dbReference type="EMBL" id="CAK0812797.1"/>
    </source>
</evidence>
<dbReference type="InterPro" id="IPR050667">
    <property type="entry name" value="PPR-containing_protein"/>
</dbReference>
<evidence type="ECO:0000256" key="3">
    <source>
        <dbReference type="SAM" id="MobiDB-lite"/>
    </source>
</evidence>
<feature type="repeat" description="PPR" evidence="2">
    <location>
        <begin position="601"/>
        <end position="635"/>
    </location>
</feature>
<dbReference type="EMBL" id="CAUYUJ010005233">
    <property type="protein sequence ID" value="CAK0812797.1"/>
    <property type="molecule type" value="Genomic_DNA"/>
</dbReference>
<dbReference type="PANTHER" id="PTHR47939:SF13">
    <property type="entry name" value="OS03G0201400 PROTEIN"/>
    <property type="match status" value="1"/>
</dbReference>
<keyword evidence="5" id="KW-1185">Reference proteome</keyword>
<feature type="region of interest" description="Disordered" evidence="3">
    <location>
        <begin position="661"/>
        <end position="686"/>
    </location>
</feature>
<protein>
    <recommendedName>
        <fullName evidence="6">Pentatricopeptide repeat-containing protein, chloroplastic</fullName>
    </recommendedName>
</protein>
<reference evidence="4" key="1">
    <citation type="submission" date="2023-10" db="EMBL/GenBank/DDBJ databases">
        <authorList>
            <person name="Chen Y."/>
            <person name="Shah S."/>
            <person name="Dougan E. K."/>
            <person name="Thang M."/>
            <person name="Chan C."/>
        </authorList>
    </citation>
    <scope>NUCLEOTIDE SEQUENCE [LARGE SCALE GENOMIC DNA]</scope>
</reference>
<dbReference type="InterPro" id="IPR002885">
    <property type="entry name" value="PPR_rpt"/>
</dbReference>
<organism evidence="4 5">
    <name type="scientific">Prorocentrum cordatum</name>
    <dbReference type="NCBI Taxonomy" id="2364126"/>
    <lineage>
        <taxon>Eukaryota</taxon>
        <taxon>Sar</taxon>
        <taxon>Alveolata</taxon>
        <taxon>Dinophyceae</taxon>
        <taxon>Prorocentrales</taxon>
        <taxon>Prorocentraceae</taxon>
        <taxon>Prorocentrum</taxon>
    </lineage>
</organism>
<dbReference type="PROSITE" id="PS51375">
    <property type="entry name" value="PPR"/>
    <property type="match status" value="3"/>
</dbReference>
<dbReference type="InterPro" id="IPR011990">
    <property type="entry name" value="TPR-like_helical_dom_sf"/>
</dbReference>
<accession>A0ABN9R244</accession>
<dbReference type="Gene3D" id="1.25.40.10">
    <property type="entry name" value="Tetratricopeptide repeat domain"/>
    <property type="match status" value="3"/>
</dbReference>
<sequence length="686" mass="74706">MQRRAAAGSVRAELQRSSVGYREAASSVVLRVLQESHAWQRSLDELSRRRDARQFTQQAELHATIAACQGEWVAALALLASMEHFRLERDVVSISVAIGACATGGEWQRALGLFWQARASSIAPNQIVYVNMMRGCHAPGAWRVALELLAEMGRAAVERDRIVYHCAARVCTSEEGWRHVLQLLEQMQTQSISWDCQSYLRALDACLEGAAWQNALQLLREMRDRGHEPTAATVLVVMSTCGAAISLGISPRESEAAAQQAVAMLQAMKGDALRPDVTHYNSAMSLAQAVKWESSLDIFEQACSEDISRDLTSFTRAMKVGAHVRLWDGALHLLTRARSLSLQPGAAALDPVAYAGGQGQGWHTSLRLLADARSRFGAAPGELDPCRLVGSSQRWKLALAALKDASLFSLRPDTMASISSAAGKVCDAAGLWQRSLHLLAGQTSQDEGLQREEYIAAIGLMLRGALSSKPGVAPDEAPSEQIQAQPVAVDKDLAARQRAARRAAQAATWPEWGGPRHLDGDAREAGEADATAKRVAAEAGFLVSERDWELALGHLHDMQRLSLPPGVDAYTTVIRACDLGRQWERALDLLHQMRAQAVPPGSQAYGGAVSACDRCGQLVKALKLLDDMHQHTLEPDMVTYNIAIGSARGTLKTMKAEAQRLQKAQRRRGGRRPPRHAKVGPMRRVL</sequence>